<gene>
    <name evidence="1" type="primary">63</name>
    <name evidence="1" type="ORF">SEA_FOWLMOUTH_63</name>
</gene>
<dbReference type="Proteomes" id="UP000278789">
    <property type="component" value="Segment"/>
</dbReference>
<dbReference type="RefSeq" id="YP_009841731.1">
    <property type="nucleotide sequence ID" value="NC_048734.1"/>
</dbReference>
<organism evidence="1 2">
    <name type="scientific">Mycobacterium phage Fowlmouth</name>
    <dbReference type="NCBI Taxonomy" id="2419978"/>
    <lineage>
        <taxon>Viruses</taxon>
        <taxon>Duplodnaviria</taxon>
        <taxon>Heunggongvirae</taxon>
        <taxon>Uroviricota</taxon>
        <taxon>Caudoviricetes</taxon>
        <taxon>Fowlmouthvirus</taxon>
        <taxon>Fowlmouthvirus fowlmouth</taxon>
    </lineage>
</organism>
<protein>
    <submittedName>
        <fullName evidence="1">Uncharacterized protein</fullName>
    </submittedName>
</protein>
<keyword evidence="2" id="KW-1185">Reference proteome</keyword>
<dbReference type="KEGG" id="vg:55611923"/>
<reference evidence="1" key="1">
    <citation type="submission" date="2018-09" db="EMBL/GenBank/DDBJ databases">
        <authorList>
            <person name="Bryant B."/>
            <person name="Burch A."/>
            <person name="Dorissaint R."/>
            <person name="Douthitt C."/>
            <person name="Garofalo J."/>
            <person name="Kuiack J."/>
            <person name="Marcillon S."/>
            <person name="Moreno J."/>
            <person name="Norus J."/>
            <person name="Parks M."/>
            <person name="Peroza J."/>
            <person name="Wilse K."/>
            <person name="Wiersma-Koch H."/>
            <person name="D'Elia T."/>
            <person name="Garlena R.A."/>
            <person name="Russell D.A."/>
            <person name="Pope W.H."/>
            <person name="Jacobs-Sera D."/>
            <person name="Hatfull G.F."/>
        </authorList>
    </citation>
    <scope>NUCLEOTIDE SEQUENCE [LARGE SCALE GENOMIC DNA]</scope>
</reference>
<evidence type="ECO:0000313" key="2">
    <source>
        <dbReference type="Proteomes" id="UP000278789"/>
    </source>
</evidence>
<accession>A0A3G2KGA8</accession>
<dbReference type="GeneID" id="55611923"/>
<evidence type="ECO:0000313" key="1">
    <source>
        <dbReference type="EMBL" id="AYN58013.1"/>
    </source>
</evidence>
<dbReference type="EMBL" id="MH834613">
    <property type="protein sequence ID" value="AYN58013.1"/>
    <property type="molecule type" value="Genomic_DNA"/>
</dbReference>
<proteinExistence type="predicted"/>
<name>A0A3G2KGA8_9CAUD</name>
<sequence length="54" mass="6243">MKVRIDFTVKVDPDRWRATKGLPEDTDSQVRQAVKAWVQKETSESLSREGILIQ</sequence>